<feature type="domain" description="Nucleotide exchange factor Fes1" evidence="2">
    <location>
        <begin position="1"/>
        <end position="91"/>
    </location>
</feature>
<organism evidence="3 4">
    <name type="scientific">Apatococcus lobatus</name>
    <dbReference type="NCBI Taxonomy" id="904363"/>
    <lineage>
        <taxon>Eukaryota</taxon>
        <taxon>Viridiplantae</taxon>
        <taxon>Chlorophyta</taxon>
        <taxon>core chlorophytes</taxon>
        <taxon>Trebouxiophyceae</taxon>
        <taxon>Chlorellales</taxon>
        <taxon>Chlorellaceae</taxon>
        <taxon>Apatococcus</taxon>
    </lineage>
</organism>
<feature type="repeat" description="ARM" evidence="1">
    <location>
        <begin position="181"/>
        <end position="211"/>
    </location>
</feature>
<dbReference type="InterPro" id="IPR011989">
    <property type="entry name" value="ARM-like"/>
</dbReference>
<dbReference type="Gene3D" id="1.25.10.10">
    <property type="entry name" value="Leucine-rich Repeat Variant"/>
    <property type="match status" value="1"/>
</dbReference>
<dbReference type="Pfam" id="PF08609">
    <property type="entry name" value="Fes1"/>
    <property type="match status" value="1"/>
</dbReference>
<sequence length="310" mass="33211">MQDLLHWAIEHSDPEVLKQQAYGAAAGAPTPERLSDLQELMEAMRQEPSEAELIQLAANVLSNDTSDDQQRLDSLEALAYLVEPIDNANDLKVLGAVGPIIRQLESGTPQVQASAAHVLGVAASNNMRFQADALEAQPRLMHILLQIALKGHAEATPRSLYAAGAFARSGQEGAALFLSANGLQALTELLKDPLQRASVQRKALDLIADLAGLEINLQGAESAGLHAAVLSSAVQSGWDIKERAMLTLAALLKADAHSVHLLNALGAATKLQENWSELQDVGYREELQQLHASVIHMLASSRANAFPDEL</sequence>
<keyword evidence="4" id="KW-1185">Reference proteome</keyword>
<dbReference type="InterPro" id="IPR016024">
    <property type="entry name" value="ARM-type_fold"/>
</dbReference>
<dbReference type="SUPFAM" id="SSF48371">
    <property type="entry name" value="ARM repeat"/>
    <property type="match status" value="1"/>
</dbReference>
<dbReference type="InterPro" id="IPR050693">
    <property type="entry name" value="Hsp70_NEF-Inhibitors"/>
</dbReference>
<evidence type="ECO:0000259" key="2">
    <source>
        <dbReference type="Pfam" id="PF08609"/>
    </source>
</evidence>
<dbReference type="InterPro" id="IPR000225">
    <property type="entry name" value="Armadillo"/>
</dbReference>
<protein>
    <recommendedName>
        <fullName evidence="2">Nucleotide exchange factor Fes1 domain-containing protein</fullName>
    </recommendedName>
</protein>
<gene>
    <name evidence="3" type="ORF">WJX74_001124</name>
</gene>
<evidence type="ECO:0000313" key="4">
    <source>
        <dbReference type="Proteomes" id="UP001438707"/>
    </source>
</evidence>
<dbReference type="EMBL" id="JALJOS010000005">
    <property type="protein sequence ID" value="KAK9838676.1"/>
    <property type="molecule type" value="Genomic_DNA"/>
</dbReference>
<dbReference type="AlphaFoldDB" id="A0AAW1S025"/>
<dbReference type="GO" id="GO:0000774">
    <property type="term" value="F:adenyl-nucleotide exchange factor activity"/>
    <property type="evidence" value="ECO:0007669"/>
    <property type="project" value="TreeGrafter"/>
</dbReference>
<dbReference type="PANTHER" id="PTHR19316">
    <property type="entry name" value="PROTEIN FOLDING REGULATOR"/>
    <property type="match status" value="1"/>
</dbReference>
<reference evidence="3 4" key="1">
    <citation type="journal article" date="2024" name="Nat. Commun.">
        <title>Phylogenomics reveals the evolutionary origins of lichenization in chlorophyte algae.</title>
        <authorList>
            <person name="Puginier C."/>
            <person name="Libourel C."/>
            <person name="Otte J."/>
            <person name="Skaloud P."/>
            <person name="Haon M."/>
            <person name="Grisel S."/>
            <person name="Petersen M."/>
            <person name="Berrin J.G."/>
            <person name="Delaux P.M."/>
            <person name="Dal Grande F."/>
            <person name="Keller J."/>
        </authorList>
    </citation>
    <scope>NUCLEOTIDE SEQUENCE [LARGE SCALE GENOMIC DNA]</scope>
    <source>
        <strain evidence="3 4">SAG 2145</strain>
    </source>
</reference>
<evidence type="ECO:0000313" key="3">
    <source>
        <dbReference type="EMBL" id="KAK9838676.1"/>
    </source>
</evidence>
<comment type="caution">
    <text evidence="3">The sequence shown here is derived from an EMBL/GenBank/DDBJ whole genome shotgun (WGS) entry which is preliminary data.</text>
</comment>
<dbReference type="GO" id="GO:0005783">
    <property type="term" value="C:endoplasmic reticulum"/>
    <property type="evidence" value="ECO:0007669"/>
    <property type="project" value="TreeGrafter"/>
</dbReference>
<dbReference type="InterPro" id="IPR013918">
    <property type="entry name" value="Nucleotide_exch_fac_Fes1"/>
</dbReference>
<dbReference type="PANTHER" id="PTHR19316:SF32">
    <property type="entry name" value="ARM REPEAT SUPERFAMILY PROTEIN"/>
    <property type="match status" value="1"/>
</dbReference>
<accession>A0AAW1S025</accession>
<name>A0AAW1S025_9CHLO</name>
<dbReference type="Proteomes" id="UP001438707">
    <property type="component" value="Unassembled WGS sequence"/>
</dbReference>
<dbReference type="PROSITE" id="PS50176">
    <property type="entry name" value="ARM_REPEAT"/>
    <property type="match status" value="1"/>
</dbReference>
<proteinExistence type="predicted"/>
<evidence type="ECO:0000256" key="1">
    <source>
        <dbReference type="PROSITE-ProRule" id="PRU00259"/>
    </source>
</evidence>